<gene>
    <name evidence="11" type="primary">Znf480_1</name>
    <name evidence="11" type="ORF">GTO96_0021912</name>
</gene>
<dbReference type="OrthoDB" id="6219989at2759"/>
<evidence type="ECO:0000256" key="7">
    <source>
        <dbReference type="ARBA" id="ARBA00023015"/>
    </source>
</evidence>
<dbReference type="FunFam" id="3.30.160.60:FF:000912">
    <property type="entry name" value="Zinc finger protein 660"/>
    <property type="match status" value="1"/>
</dbReference>
<feature type="non-terminal residue" evidence="11">
    <location>
        <position position="1"/>
    </location>
</feature>
<dbReference type="GO" id="GO:0000978">
    <property type="term" value="F:RNA polymerase II cis-regulatory region sequence-specific DNA binding"/>
    <property type="evidence" value="ECO:0007669"/>
    <property type="project" value="TreeGrafter"/>
</dbReference>
<evidence type="ECO:0000313" key="12">
    <source>
        <dbReference type="Proteomes" id="UP000886611"/>
    </source>
</evidence>
<dbReference type="GO" id="GO:0000981">
    <property type="term" value="F:DNA-binding transcription factor activity, RNA polymerase II-specific"/>
    <property type="evidence" value="ECO:0007669"/>
    <property type="project" value="TreeGrafter"/>
</dbReference>
<evidence type="ECO:0000256" key="4">
    <source>
        <dbReference type="ARBA" id="ARBA00022737"/>
    </source>
</evidence>
<dbReference type="FunFam" id="3.30.160.60:FF:001498">
    <property type="entry name" value="Zinc finger protein 404"/>
    <property type="match status" value="1"/>
</dbReference>
<dbReference type="PROSITE" id="PS50157">
    <property type="entry name" value="ZINC_FINGER_C2H2_2"/>
    <property type="match status" value="10"/>
</dbReference>
<dbReference type="FunFam" id="3.30.160.60:FF:000839">
    <property type="entry name" value="Zinc finger protein 691"/>
    <property type="match status" value="1"/>
</dbReference>
<dbReference type="FunFam" id="3.30.160.60:FF:002343">
    <property type="entry name" value="Zinc finger protein 33A"/>
    <property type="match status" value="3"/>
</dbReference>
<dbReference type="SUPFAM" id="SSF57667">
    <property type="entry name" value="beta-beta-alpha zinc fingers"/>
    <property type="match status" value="5"/>
</dbReference>
<keyword evidence="10" id="KW-0539">Nucleus</keyword>
<keyword evidence="8" id="KW-0238">DNA-binding</keyword>
<comment type="similarity">
    <text evidence="2">Belongs to the krueppel C2H2-type zinc-finger protein family.</text>
</comment>
<evidence type="ECO:0000256" key="1">
    <source>
        <dbReference type="ARBA" id="ARBA00004123"/>
    </source>
</evidence>
<keyword evidence="7" id="KW-0805">Transcription regulation</keyword>
<evidence type="ECO:0000256" key="10">
    <source>
        <dbReference type="ARBA" id="ARBA00023242"/>
    </source>
</evidence>
<dbReference type="PANTHER" id="PTHR23226">
    <property type="entry name" value="ZINC FINGER AND SCAN DOMAIN-CONTAINING"/>
    <property type="match status" value="1"/>
</dbReference>
<dbReference type="InterPro" id="IPR036236">
    <property type="entry name" value="Znf_C2H2_sf"/>
</dbReference>
<dbReference type="FunFam" id="3.30.160.60:FF:002716">
    <property type="entry name" value="Zinc finger protein 212"/>
    <property type="match status" value="1"/>
</dbReference>
<dbReference type="GO" id="GO:0045596">
    <property type="term" value="P:negative regulation of cell differentiation"/>
    <property type="evidence" value="ECO:0007669"/>
    <property type="project" value="UniProtKB-ARBA"/>
</dbReference>
<dbReference type="GO" id="GO:0008270">
    <property type="term" value="F:zinc ion binding"/>
    <property type="evidence" value="ECO:0007669"/>
    <property type="project" value="UniProtKB-KW"/>
</dbReference>
<dbReference type="PROSITE" id="PS00028">
    <property type="entry name" value="ZINC_FINGER_C2H2_1"/>
    <property type="match status" value="10"/>
</dbReference>
<dbReference type="FunFam" id="3.30.160.60:FF:000688">
    <property type="entry name" value="zinc finger protein 197 isoform X1"/>
    <property type="match status" value="1"/>
</dbReference>
<protein>
    <submittedName>
        <fullName evidence="11">ZN480 protein</fullName>
    </submittedName>
</protein>
<name>A0A8X8BMV8_POLSE</name>
<dbReference type="Gene3D" id="3.30.160.60">
    <property type="entry name" value="Classic Zinc Finger"/>
    <property type="match status" value="10"/>
</dbReference>
<keyword evidence="5" id="KW-0863">Zinc-finger</keyword>
<sequence>MEEVCPAAQEPLGMRCKVEEGILKEMCNEEEEKSSTLCRGLLTMCAMGKRSVNIKKEDCEWESVHHQPENIGIKKESYERVDSRLTSHITDMPQNDIVKRTKEEDFKSEPDSRCFCPNQEVIGLDFTPSSHFCLQHHSVNVKSQSVESDMKKSTEALCSRHSEEDCQQSSSCLNSLGNTFLQGRSQETFHDENMKKSASGSETFVPDTLEDISLLDLKLTKTDVVGIKLQVPYSNSADCQGGNISVKHKAKCDGKQSHANPKVYSCSECGKQFSSNGHLQTHTRVHTGEKPYSCSECGKQFSQSNNLKKHKRIHTGEKPHCCFECDKRFSDLSTLLNHTRIHTREKPYCCTECGKGFLRRCTLQRHISIHTGEKPYCCYECGKQFCDKGSLQSHRKIHTGKKPYVCSQCGKGFLHRSYLQRHTGIHAGEKKFCCSECGKQFLQLSHLQTHIRIHTGEKPFCCSECSKRFSNKYNLELHTRIHTGEKPYCCSYCGKRFSVKRSLQLHIRIHTGEKPHCCSECGKGFSQICHLQRHTKIHSGIDHLKTKQSCKTNAVKNIQTIQLAGTAGTRGPPAGQNNGKEGGT</sequence>
<evidence type="ECO:0000256" key="9">
    <source>
        <dbReference type="ARBA" id="ARBA00023163"/>
    </source>
</evidence>
<dbReference type="Pfam" id="PF00096">
    <property type="entry name" value="zf-C2H2"/>
    <property type="match status" value="7"/>
</dbReference>
<dbReference type="GO" id="GO:0005634">
    <property type="term" value="C:nucleus"/>
    <property type="evidence" value="ECO:0007669"/>
    <property type="project" value="UniProtKB-SubCell"/>
</dbReference>
<keyword evidence="3" id="KW-0479">Metal-binding</keyword>
<evidence type="ECO:0000256" key="8">
    <source>
        <dbReference type="ARBA" id="ARBA00023125"/>
    </source>
</evidence>
<evidence type="ECO:0000313" key="11">
    <source>
        <dbReference type="EMBL" id="KAG2460107.1"/>
    </source>
</evidence>
<dbReference type="SMART" id="SM00355">
    <property type="entry name" value="ZnF_C2H2"/>
    <property type="match status" value="10"/>
</dbReference>
<proteinExistence type="inferred from homology"/>
<keyword evidence="9" id="KW-0804">Transcription</keyword>
<evidence type="ECO:0000256" key="5">
    <source>
        <dbReference type="ARBA" id="ARBA00022771"/>
    </source>
</evidence>
<evidence type="ECO:0000256" key="2">
    <source>
        <dbReference type="ARBA" id="ARBA00006991"/>
    </source>
</evidence>
<reference evidence="11 12" key="1">
    <citation type="journal article" date="2021" name="Cell">
        <title>Tracing the genetic footprints of vertebrate landing in non-teleost ray-finned fishes.</title>
        <authorList>
            <person name="Bi X."/>
            <person name="Wang K."/>
            <person name="Yang L."/>
            <person name="Pan H."/>
            <person name="Jiang H."/>
            <person name="Wei Q."/>
            <person name="Fang M."/>
            <person name="Yu H."/>
            <person name="Zhu C."/>
            <person name="Cai Y."/>
            <person name="He Y."/>
            <person name="Gan X."/>
            <person name="Zeng H."/>
            <person name="Yu D."/>
            <person name="Zhu Y."/>
            <person name="Jiang H."/>
            <person name="Qiu Q."/>
            <person name="Yang H."/>
            <person name="Zhang Y.E."/>
            <person name="Wang W."/>
            <person name="Zhu M."/>
            <person name="He S."/>
            <person name="Zhang G."/>
        </authorList>
    </citation>
    <scope>NUCLEOTIDE SEQUENCE [LARGE SCALE GENOMIC DNA]</scope>
    <source>
        <strain evidence="11">Bchr_013</strain>
    </source>
</reference>
<evidence type="ECO:0000256" key="3">
    <source>
        <dbReference type="ARBA" id="ARBA00022723"/>
    </source>
</evidence>
<dbReference type="FunFam" id="3.30.160.60:FF:000446">
    <property type="entry name" value="Zinc finger protein"/>
    <property type="match status" value="1"/>
</dbReference>
<dbReference type="EMBL" id="JAATIS010005064">
    <property type="protein sequence ID" value="KAG2460107.1"/>
    <property type="molecule type" value="Genomic_DNA"/>
</dbReference>
<comment type="subcellular location">
    <subcellularLocation>
        <location evidence="1">Nucleus</location>
    </subcellularLocation>
</comment>
<evidence type="ECO:0000256" key="6">
    <source>
        <dbReference type="ARBA" id="ARBA00022833"/>
    </source>
</evidence>
<feature type="non-terminal residue" evidence="11">
    <location>
        <position position="584"/>
    </location>
</feature>
<dbReference type="InterPro" id="IPR013087">
    <property type="entry name" value="Znf_C2H2_type"/>
</dbReference>
<dbReference type="AlphaFoldDB" id="A0A8X8BMV8"/>
<accession>A0A8X8BMV8</accession>
<keyword evidence="6" id="KW-0862">Zinc</keyword>
<comment type="caution">
    <text evidence="11">The sequence shown here is derived from an EMBL/GenBank/DDBJ whole genome shotgun (WGS) entry which is preliminary data.</text>
</comment>
<keyword evidence="4" id="KW-0677">Repeat</keyword>
<dbReference type="FunFam" id="3.30.160.60:FF:001177">
    <property type="entry name" value="Zinc finger protein 33A"/>
    <property type="match status" value="1"/>
</dbReference>
<dbReference type="PANTHER" id="PTHR23226:SF416">
    <property type="entry name" value="FI01424P"/>
    <property type="match status" value="1"/>
</dbReference>
<organism evidence="11 12">
    <name type="scientific">Polypterus senegalus</name>
    <name type="common">Senegal bichir</name>
    <dbReference type="NCBI Taxonomy" id="55291"/>
    <lineage>
        <taxon>Eukaryota</taxon>
        <taxon>Metazoa</taxon>
        <taxon>Chordata</taxon>
        <taxon>Craniata</taxon>
        <taxon>Vertebrata</taxon>
        <taxon>Euteleostomi</taxon>
        <taxon>Actinopterygii</taxon>
        <taxon>Polypteriformes</taxon>
        <taxon>Polypteridae</taxon>
        <taxon>Polypterus</taxon>
    </lineage>
</organism>
<dbReference type="Proteomes" id="UP000886611">
    <property type="component" value="Unassembled WGS sequence"/>
</dbReference>
<keyword evidence="12" id="KW-1185">Reference proteome</keyword>